<sequence length="378" mass="42034">MSAEKSQVVKFGKFDIQRSEIFTETRLSFAFVNLKPVVPGHVLVSPKRVVPRFVDLESEEVSDLWTLAQRVGKAAEAHFKADSLTFAIQDGPQAGQTVPHVHIHILPRRAGDFAENDEVYDAIDHSSKQMAGERVNFDKERQDTPAAGAYYSNDFSWQELRDDPGTVQALQRQAAAAMQAEAGTVTATDAAARDREHDAHPASAAVALEEQGAAWEAFHACDNATARFYKERRYLLLEFPQLTQQGLHIVEIGLAGLEADVCMIIFTLAALDPAHMHHMLLAAWQALRPGGLLLVRDHGILDLTHLRLPGEQQLGRHYFRRADGTTCYFFSVEDLAARASAAGFVTRECSYACTSLRNRKKNLDMKRVFVHGVFVKPL</sequence>
<feature type="binding site" evidence="5">
    <location>
        <position position="89"/>
    </location>
    <ligand>
        <name>substrate</name>
    </ligand>
</feature>
<dbReference type="InterPro" id="IPR019808">
    <property type="entry name" value="Histidine_triad_CS"/>
</dbReference>
<feature type="active site" description="Tele-AMP-histidine intermediate" evidence="3">
    <location>
        <position position="102"/>
    </location>
</feature>
<dbReference type="Proteomes" id="UP001465755">
    <property type="component" value="Unassembled WGS sequence"/>
</dbReference>
<evidence type="ECO:0000256" key="7">
    <source>
        <dbReference type="PROSITE-ProRule" id="PRU00464"/>
    </source>
</evidence>
<keyword evidence="2" id="KW-0378">Hydrolase</keyword>
<feature type="binding site" evidence="5">
    <location>
        <position position="104"/>
    </location>
    <ligand>
        <name>substrate</name>
    </ligand>
</feature>
<reference evidence="9 10" key="1">
    <citation type="journal article" date="2024" name="Nat. Commun.">
        <title>Phylogenomics reveals the evolutionary origins of lichenization in chlorophyte algae.</title>
        <authorList>
            <person name="Puginier C."/>
            <person name="Libourel C."/>
            <person name="Otte J."/>
            <person name="Skaloud P."/>
            <person name="Haon M."/>
            <person name="Grisel S."/>
            <person name="Petersen M."/>
            <person name="Berrin J.G."/>
            <person name="Delaux P.M."/>
            <person name="Dal Grande F."/>
            <person name="Keller J."/>
        </authorList>
    </citation>
    <scope>NUCLEOTIDE SEQUENCE [LARGE SCALE GENOMIC DNA]</scope>
    <source>
        <strain evidence="9 10">SAG 2036</strain>
    </source>
</reference>
<dbReference type="InterPro" id="IPR036265">
    <property type="entry name" value="HIT-like_sf"/>
</dbReference>
<feature type="binding site" evidence="5">
    <location>
        <position position="33"/>
    </location>
    <ligand>
        <name>substrate</name>
    </ligand>
</feature>
<dbReference type="InterPro" id="IPR051884">
    <property type="entry name" value="Bis(5'-adenosyl)-TPase_reg"/>
</dbReference>
<accession>A0AAW1NFA3</accession>
<evidence type="ECO:0000256" key="4">
    <source>
        <dbReference type="PIRSR" id="PIRSR601310-3"/>
    </source>
</evidence>
<dbReference type="PANTHER" id="PTHR46243:SF1">
    <property type="entry name" value="BIS(5'-ADENOSYL)-TRIPHOSPHATASE"/>
    <property type="match status" value="1"/>
</dbReference>
<evidence type="ECO:0000256" key="2">
    <source>
        <dbReference type="ARBA" id="ARBA00022801"/>
    </source>
</evidence>
<dbReference type="SUPFAM" id="SSF54197">
    <property type="entry name" value="HIT-like"/>
    <property type="match status" value="1"/>
</dbReference>
<dbReference type="FunFam" id="3.30.428.10:FF:000011">
    <property type="entry name" value="Fragile histidine triad"/>
    <property type="match status" value="1"/>
</dbReference>
<dbReference type="PROSITE" id="PS51084">
    <property type="entry name" value="HIT_2"/>
    <property type="match status" value="1"/>
</dbReference>
<proteinExistence type="predicted"/>
<feature type="domain" description="HIT" evidence="8">
    <location>
        <begin position="7"/>
        <end position="115"/>
    </location>
</feature>
<dbReference type="Gene3D" id="3.30.428.10">
    <property type="entry name" value="HIT-like"/>
    <property type="match status" value="1"/>
</dbReference>
<protein>
    <recommendedName>
        <fullName evidence="8">HIT domain-containing protein</fullName>
    </recommendedName>
</protein>
<feature type="short sequence motif" description="Histidine triad motif" evidence="4 7">
    <location>
        <begin position="100"/>
        <end position="104"/>
    </location>
</feature>
<dbReference type="PROSITE" id="PS00892">
    <property type="entry name" value="HIT_1"/>
    <property type="match status" value="1"/>
</dbReference>
<dbReference type="InterPro" id="IPR029063">
    <property type="entry name" value="SAM-dependent_MTases_sf"/>
</dbReference>
<evidence type="ECO:0000256" key="6">
    <source>
        <dbReference type="PIRSR" id="PIRSR639383-3"/>
    </source>
</evidence>
<dbReference type="PANTHER" id="PTHR46243">
    <property type="entry name" value="BIS(5'-ADENOSYL)-TRIPHOSPHATASE"/>
    <property type="match status" value="1"/>
</dbReference>
<name>A0AAW1NFA3_9CHLO</name>
<keyword evidence="1" id="KW-0547">Nucleotide-binding</keyword>
<dbReference type="Gene3D" id="3.40.50.150">
    <property type="entry name" value="Vaccinia Virus protein VP39"/>
    <property type="match status" value="1"/>
</dbReference>
<evidence type="ECO:0000256" key="3">
    <source>
        <dbReference type="PIRSR" id="PIRSR601310-1"/>
    </source>
</evidence>
<dbReference type="AlphaFoldDB" id="A0AAW1NFA3"/>
<gene>
    <name evidence="9" type="ORF">WJX73_000072</name>
</gene>
<dbReference type="Pfam" id="PF01230">
    <property type="entry name" value="HIT"/>
    <property type="match status" value="1"/>
</dbReference>
<comment type="caution">
    <text evidence="9">The sequence shown here is derived from an EMBL/GenBank/DDBJ whole genome shotgun (WGS) entry which is preliminary data.</text>
</comment>
<evidence type="ECO:0000256" key="5">
    <source>
        <dbReference type="PIRSR" id="PIRSR639383-2"/>
    </source>
</evidence>
<evidence type="ECO:0000256" key="1">
    <source>
        <dbReference type="ARBA" id="ARBA00022741"/>
    </source>
</evidence>
<evidence type="ECO:0000313" key="9">
    <source>
        <dbReference type="EMBL" id="KAK9785775.1"/>
    </source>
</evidence>
<dbReference type="GO" id="GO:0000166">
    <property type="term" value="F:nucleotide binding"/>
    <property type="evidence" value="ECO:0007669"/>
    <property type="project" value="UniProtKB-KW"/>
</dbReference>
<evidence type="ECO:0000313" key="10">
    <source>
        <dbReference type="Proteomes" id="UP001465755"/>
    </source>
</evidence>
<dbReference type="PRINTS" id="PR00332">
    <property type="entry name" value="HISTRIAD"/>
</dbReference>
<feature type="site" description="Important for induction of apoptosis" evidence="6">
    <location>
        <position position="120"/>
    </location>
</feature>
<dbReference type="InterPro" id="IPR039383">
    <property type="entry name" value="FHIT"/>
</dbReference>
<dbReference type="GO" id="GO:0047627">
    <property type="term" value="F:adenylylsulfatase activity"/>
    <property type="evidence" value="ECO:0007669"/>
    <property type="project" value="UniProtKB-ARBA"/>
</dbReference>
<dbReference type="InterPro" id="IPR001310">
    <property type="entry name" value="Histidine_triad_HIT"/>
</dbReference>
<keyword evidence="10" id="KW-1185">Reference proteome</keyword>
<evidence type="ECO:0000259" key="8">
    <source>
        <dbReference type="PROSITE" id="PS51084"/>
    </source>
</evidence>
<feature type="binding site" evidence="5">
    <location>
        <begin position="95"/>
        <end position="98"/>
    </location>
    <ligand>
        <name>substrate</name>
    </ligand>
</feature>
<organism evidence="9 10">
    <name type="scientific">Symbiochloris irregularis</name>
    <dbReference type="NCBI Taxonomy" id="706552"/>
    <lineage>
        <taxon>Eukaryota</taxon>
        <taxon>Viridiplantae</taxon>
        <taxon>Chlorophyta</taxon>
        <taxon>core chlorophytes</taxon>
        <taxon>Trebouxiophyceae</taxon>
        <taxon>Trebouxiales</taxon>
        <taxon>Trebouxiaceae</taxon>
        <taxon>Symbiochloris</taxon>
    </lineage>
</organism>
<dbReference type="CDD" id="cd01275">
    <property type="entry name" value="FHIT"/>
    <property type="match status" value="1"/>
</dbReference>
<dbReference type="EMBL" id="JALJOQ010000291">
    <property type="protein sequence ID" value="KAK9785775.1"/>
    <property type="molecule type" value="Genomic_DNA"/>
</dbReference>
<dbReference type="SUPFAM" id="SSF53335">
    <property type="entry name" value="S-adenosyl-L-methionine-dependent methyltransferases"/>
    <property type="match status" value="1"/>
</dbReference>
<dbReference type="InterPro" id="IPR011146">
    <property type="entry name" value="HIT-like"/>
</dbReference>